<dbReference type="Proteomes" id="UP000252707">
    <property type="component" value="Unassembled WGS sequence"/>
</dbReference>
<dbReference type="AlphaFoldDB" id="A0A369CJD3"/>
<organism evidence="2 3">
    <name type="scientific">Thioalbus denitrificans</name>
    <dbReference type="NCBI Taxonomy" id="547122"/>
    <lineage>
        <taxon>Bacteria</taxon>
        <taxon>Pseudomonadati</taxon>
        <taxon>Pseudomonadota</taxon>
        <taxon>Gammaproteobacteria</taxon>
        <taxon>Chromatiales</taxon>
        <taxon>Ectothiorhodospiraceae</taxon>
        <taxon>Thioalbus</taxon>
    </lineage>
</organism>
<keyword evidence="1" id="KW-0812">Transmembrane</keyword>
<dbReference type="RefSeq" id="WP_170141998.1">
    <property type="nucleotide sequence ID" value="NZ_QPJY01000001.1"/>
</dbReference>
<keyword evidence="3" id="KW-1185">Reference proteome</keyword>
<comment type="caution">
    <text evidence="2">The sequence shown here is derived from an EMBL/GenBank/DDBJ whole genome shotgun (WGS) entry which is preliminary data.</text>
</comment>
<name>A0A369CJD3_9GAMM</name>
<evidence type="ECO:0000313" key="3">
    <source>
        <dbReference type="Proteomes" id="UP000252707"/>
    </source>
</evidence>
<dbReference type="EMBL" id="QPJY01000001">
    <property type="protein sequence ID" value="RCX33185.1"/>
    <property type="molecule type" value="Genomic_DNA"/>
</dbReference>
<gene>
    <name evidence="2" type="ORF">DFQ59_101484</name>
</gene>
<accession>A0A369CJD3</accession>
<keyword evidence="1" id="KW-1133">Transmembrane helix</keyword>
<feature type="transmembrane region" description="Helical" evidence="1">
    <location>
        <begin position="6"/>
        <end position="26"/>
    </location>
</feature>
<keyword evidence="1" id="KW-0472">Membrane</keyword>
<proteinExistence type="predicted"/>
<protein>
    <submittedName>
        <fullName evidence="2">Uncharacterized protein</fullName>
    </submittedName>
</protein>
<evidence type="ECO:0000256" key="1">
    <source>
        <dbReference type="SAM" id="Phobius"/>
    </source>
</evidence>
<reference evidence="2 3" key="1">
    <citation type="submission" date="2018-07" db="EMBL/GenBank/DDBJ databases">
        <title>Genomic Encyclopedia of Type Strains, Phase IV (KMG-IV): sequencing the most valuable type-strain genomes for metagenomic binning, comparative biology and taxonomic classification.</title>
        <authorList>
            <person name="Goeker M."/>
        </authorList>
    </citation>
    <scope>NUCLEOTIDE SEQUENCE [LARGE SCALE GENOMIC DNA]</scope>
    <source>
        <strain evidence="2 3">DSM 26407</strain>
    </source>
</reference>
<evidence type="ECO:0000313" key="2">
    <source>
        <dbReference type="EMBL" id="RCX33185.1"/>
    </source>
</evidence>
<sequence length="46" mass="5075">MVFLFLTLPAAVIPGLLLLFALVILLEWRLALAGRRALRTLQQDAG</sequence>